<evidence type="ECO:0000259" key="6">
    <source>
        <dbReference type="SMART" id="SM00822"/>
    </source>
</evidence>
<evidence type="ECO:0000256" key="1">
    <source>
        <dbReference type="ARBA" id="ARBA00004191"/>
    </source>
</evidence>
<sequence length="257" mass="26914">MTSTDHARNPARTAVVTGGGKGMGEAIARRLARDGFAVAIVDLDGDAAEHVAAQINSAGYRALALGGVDVSVREQVNAAMQRVRDELGPILVLVNNAGITGFQRFVDITDEQWDRIIKVNLNSAFYCTQAVVGDMTEAGWGRIVNISSSSAQTGSEYMTHYASSKGAMIAMTKCLALELGPSGITVNTIPPGSIMTPMMRASADRGHLGDVEALAARLPVRRIGEPEDIAGACSYLCSDDAGYVTGQIIGVNGGRVT</sequence>
<keyword evidence="3" id="KW-0964">Secreted</keyword>
<proteinExistence type="inferred from homology"/>
<dbReference type="EMBL" id="VOMB01000010">
    <property type="protein sequence ID" value="MBU9763625.1"/>
    <property type="molecule type" value="Genomic_DNA"/>
</dbReference>
<dbReference type="PANTHER" id="PTHR42879">
    <property type="entry name" value="3-OXOACYL-(ACYL-CARRIER-PROTEIN) REDUCTASE"/>
    <property type="match status" value="1"/>
</dbReference>
<dbReference type="InterPro" id="IPR020904">
    <property type="entry name" value="Sc_DH/Rdtase_CS"/>
</dbReference>
<feature type="domain" description="Ketoreductase" evidence="6">
    <location>
        <begin position="12"/>
        <end position="192"/>
    </location>
</feature>
<keyword evidence="3" id="KW-0134">Cell wall</keyword>
<comment type="similarity">
    <text evidence="2">Belongs to the short-chain dehydrogenases/reductases (SDR) family.</text>
</comment>
<gene>
    <name evidence="7" type="ORF">FR943_07205</name>
</gene>
<comment type="caution">
    <text evidence="7">The sequence shown here is derived from an EMBL/GenBank/DDBJ whole genome shotgun (WGS) entry which is preliminary data.</text>
</comment>
<dbReference type="InterPro" id="IPR057326">
    <property type="entry name" value="KR_dom"/>
</dbReference>
<evidence type="ECO:0000256" key="3">
    <source>
        <dbReference type="ARBA" id="ARBA00022512"/>
    </source>
</evidence>
<dbReference type="InterPro" id="IPR050259">
    <property type="entry name" value="SDR"/>
</dbReference>
<evidence type="ECO:0000256" key="2">
    <source>
        <dbReference type="ARBA" id="ARBA00006484"/>
    </source>
</evidence>
<dbReference type="PROSITE" id="PS00061">
    <property type="entry name" value="ADH_SHORT"/>
    <property type="match status" value="1"/>
</dbReference>
<reference evidence="7 8" key="1">
    <citation type="journal article" date="2021" name="Sci. Rep.">
        <title>Phenotypic and genomic hallmarks of a novel, potentially pathogenic rapidly growing Mycobacterium species related to the Mycobacterium fortuitum complex.</title>
        <authorList>
            <person name="Gharbi R."/>
            <person name="Khanna V."/>
            <person name="Frigui W."/>
            <person name="Mhenni B."/>
            <person name="Brosch R."/>
            <person name="Mardassi H."/>
        </authorList>
    </citation>
    <scope>NUCLEOTIDE SEQUENCE [LARGE SCALE GENOMIC DNA]</scope>
    <source>
        <strain evidence="7 8">TNTM28</strain>
    </source>
</reference>
<dbReference type="Pfam" id="PF13561">
    <property type="entry name" value="adh_short_C2"/>
    <property type="match status" value="1"/>
</dbReference>
<dbReference type="RefSeq" id="WP_217155658.1">
    <property type="nucleotide sequence ID" value="NZ_VOMB01000010.1"/>
</dbReference>
<name>A0ABS6KJB8_9MYCO</name>
<dbReference type="NCBIfam" id="NF009466">
    <property type="entry name" value="PRK12826.1-2"/>
    <property type="match status" value="1"/>
</dbReference>
<dbReference type="PANTHER" id="PTHR42879:SF2">
    <property type="entry name" value="3-OXOACYL-[ACYL-CARRIER-PROTEIN] REDUCTASE FABG"/>
    <property type="match status" value="1"/>
</dbReference>
<accession>A0ABS6KJB8</accession>
<dbReference type="Proteomes" id="UP000812982">
    <property type="component" value="Unassembled WGS sequence"/>
</dbReference>
<evidence type="ECO:0000256" key="4">
    <source>
        <dbReference type="ARBA" id="ARBA00040781"/>
    </source>
</evidence>
<dbReference type="NCBIfam" id="NF005559">
    <property type="entry name" value="PRK07231.1"/>
    <property type="match status" value="1"/>
</dbReference>
<comment type="subcellular location">
    <subcellularLocation>
        <location evidence="1">Secreted</location>
        <location evidence="1">Cell wall</location>
    </subcellularLocation>
</comment>
<evidence type="ECO:0000256" key="5">
    <source>
        <dbReference type="ARBA" id="ARBA00047400"/>
    </source>
</evidence>
<evidence type="ECO:0000313" key="8">
    <source>
        <dbReference type="Proteomes" id="UP000812982"/>
    </source>
</evidence>
<dbReference type="InterPro" id="IPR002347">
    <property type="entry name" value="SDR_fam"/>
</dbReference>
<evidence type="ECO:0000313" key="7">
    <source>
        <dbReference type="EMBL" id="MBU9763625.1"/>
    </source>
</evidence>
<comment type="catalytic activity">
    <reaction evidence="5">
        <text>a (3R)-hydroxyacyl-[ACP] + NADP(+) = a 3-oxoacyl-[ACP] + NADPH + H(+)</text>
        <dbReference type="Rhea" id="RHEA:17397"/>
        <dbReference type="Rhea" id="RHEA-COMP:9916"/>
        <dbReference type="Rhea" id="RHEA-COMP:9945"/>
        <dbReference type="ChEBI" id="CHEBI:15378"/>
        <dbReference type="ChEBI" id="CHEBI:57783"/>
        <dbReference type="ChEBI" id="CHEBI:58349"/>
        <dbReference type="ChEBI" id="CHEBI:78776"/>
        <dbReference type="ChEBI" id="CHEBI:78827"/>
        <dbReference type="EC" id="1.1.1.100"/>
    </reaction>
    <physiologicalReaction direction="right-to-left" evidence="5">
        <dbReference type="Rhea" id="RHEA:17399"/>
    </physiologicalReaction>
</comment>
<dbReference type="SMART" id="SM00822">
    <property type="entry name" value="PKS_KR"/>
    <property type="match status" value="1"/>
</dbReference>
<protein>
    <recommendedName>
        <fullName evidence="4">3-oxoacyl-[acyl-carrier-protein] reductase MabA</fullName>
    </recommendedName>
</protein>
<organism evidence="7 8">
    <name type="scientific">[Mycobacterium] fortunisiensis</name>
    <dbReference type="NCBI Taxonomy" id="2600579"/>
    <lineage>
        <taxon>Bacteria</taxon>
        <taxon>Bacillati</taxon>
        <taxon>Actinomycetota</taxon>
        <taxon>Actinomycetes</taxon>
        <taxon>Mycobacteriales</taxon>
        <taxon>Mycobacteriaceae</taxon>
        <taxon>Mycolicibacterium</taxon>
    </lineage>
</organism>
<keyword evidence="8" id="KW-1185">Reference proteome</keyword>